<evidence type="ECO:0000313" key="2">
    <source>
        <dbReference type="Proteomes" id="UP000264800"/>
    </source>
</evidence>
<organism evidence="1 2">
    <name type="scientific">Kryptolebias marmoratus</name>
    <name type="common">Mangrove killifish</name>
    <name type="synonym">Rivulus marmoratus</name>
    <dbReference type="NCBI Taxonomy" id="37003"/>
    <lineage>
        <taxon>Eukaryota</taxon>
        <taxon>Metazoa</taxon>
        <taxon>Chordata</taxon>
        <taxon>Craniata</taxon>
        <taxon>Vertebrata</taxon>
        <taxon>Euteleostomi</taxon>
        <taxon>Actinopterygii</taxon>
        <taxon>Neopterygii</taxon>
        <taxon>Teleostei</taxon>
        <taxon>Neoteleostei</taxon>
        <taxon>Acanthomorphata</taxon>
        <taxon>Ovalentaria</taxon>
        <taxon>Atherinomorphae</taxon>
        <taxon>Cyprinodontiformes</taxon>
        <taxon>Rivulidae</taxon>
        <taxon>Kryptolebias</taxon>
    </lineage>
</organism>
<keyword evidence="2" id="KW-1185">Reference proteome</keyword>
<dbReference type="Pfam" id="PF02393">
    <property type="entry name" value="US22"/>
    <property type="match status" value="1"/>
</dbReference>
<dbReference type="Proteomes" id="UP000264800">
    <property type="component" value="Unplaced"/>
</dbReference>
<evidence type="ECO:0000313" key="1">
    <source>
        <dbReference type="Ensembl" id="ENSKMAP00000029579.1"/>
    </source>
</evidence>
<protein>
    <submittedName>
        <fullName evidence="1">Uncharacterized protein</fullName>
    </submittedName>
</protein>
<dbReference type="AlphaFoldDB" id="A0A3Q3BRZ2"/>
<accession>A0A3Q3BRZ2</accession>
<reference evidence="1" key="1">
    <citation type="submission" date="2025-08" db="UniProtKB">
        <authorList>
            <consortium name="Ensembl"/>
        </authorList>
    </citation>
    <scope>IDENTIFICATION</scope>
</reference>
<dbReference type="Ensembl" id="ENSKMAT00000029946.1">
    <property type="protein sequence ID" value="ENSKMAP00000029579.1"/>
    <property type="gene ID" value="ENSKMAG00000021907.1"/>
</dbReference>
<sequence>MSYLDEKHCFKFFFCSAPRFCAREDSPFYLSEHGNYKFYLPMPRKMEVIGYVEGTLYPCDQLILMICGDGKLYSYDGDELHEVASSLQHLREVGIDYPASKSFYYGEAFKDMVSHWLRRCGCLWSISLMRGHLTFGVVWYA</sequence>
<reference evidence="1" key="2">
    <citation type="submission" date="2025-09" db="UniProtKB">
        <authorList>
            <consortium name="Ensembl"/>
        </authorList>
    </citation>
    <scope>IDENTIFICATION</scope>
</reference>
<name>A0A3Q3BRZ2_KRYMA</name>
<dbReference type="InterPro" id="IPR003360">
    <property type="entry name" value="US22-like"/>
</dbReference>
<proteinExistence type="predicted"/>
<dbReference type="GeneTree" id="ENSGT01060000250064"/>